<dbReference type="EMBL" id="JARKHS020025684">
    <property type="protein sequence ID" value="KAK8767175.1"/>
    <property type="molecule type" value="Genomic_DNA"/>
</dbReference>
<feature type="signal peptide" evidence="2">
    <location>
        <begin position="1"/>
        <end position="20"/>
    </location>
</feature>
<dbReference type="AlphaFoldDB" id="A0AAQ4DXI5"/>
<feature type="chain" id="PRO_5042926510" evidence="2">
    <location>
        <begin position="21"/>
        <end position="187"/>
    </location>
</feature>
<sequence>MKTFLACSLLVAALFTCGGAASLGGSSSGGQGSHLPGKSGSNSTGPISGGSGPGSLPGEIGGENPGPFGGSFDPNSLPGKSGSTSTGTIGGSGRGRLPGQSGSGNPGIIVGGSNPKNLPGESGESPGPITAALILGVCQEKVEINIVTRDVSPKRLQGASGNWSWMSSLGDISCIKWLISLWYFCPF</sequence>
<feature type="compositionally biased region" description="Low complexity" evidence="1">
    <location>
        <begin position="76"/>
        <end position="87"/>
    </location>
</feature>
<protein>
    <submittedName>
        <fullName evidence="3">Uncharacterized protein</fullName>
    </submittedName>
</protein>
<reference evidence="3 4" key="1">
    <citation type="journal article" date="2023" name="Arcadia Sci">
        <title>De novo assembly of a long-read Amblyomma americanum tick genome.</title>
        <authorList>
            <person name="Chou S."/>
            <person name="Poskanzer K.E."/>
            <person name="Rollins M."/>
            <person name="Thuy-Boun P.S."/>
        </authorList>
    </citation>
    <scope>NUCLEOTIDE SEQUENCE [LARGE SCALE GENOMIC DNA]</scope>
    <source>
        <strain evidence="3">F_SG_1</strain>
        <tissue evidence="3">Salivary glands</tissue>
    </source>
</reference>
<organism evidence="3 4">
    <name type="scientific">Amblyomma americanum</name>
    <name type="common">Lone star tick</name>
    <dbReference type="NCBI Taxonomy" id="6943"/>
    <lineage>
        <taxon>Eukaryota</taxon>
        <taxon>Metazoa</taxon>
        <taxon>Ecdysozoa</taxon>
        <taxon>Arthropoda</taxon>
        <taxon>Chelicerata</taxon>
        <taxon>Arachnida</taxon>
        <taxon>Acari</taxon>
        <taxon>Parasitiformes</taxon>
        <taxon>Ixodida</taxon>
        <taxon>Ixodoidea</taxon>
        <taxon>Ixodidae</taxon>
        <taxon>Amblyomminae</taxon>
        <taxon>Amblyomma</taxon>
    </lineage>
</organism>
<dbReference type="Proteomes" id="UP001321473">
    <property type="component" value="Unassembled WGS sequence"/>
</dbReference>
<proteinExistence type="predicted"/>
<comment type="caution">
    <text evidence="3">The sequence shown here is derived from an EMBL/GenBank/DDBJ whole genome shotgun (WGS) entry which is preliminary data.</text>
</comment>
<feature type="compositionally biased region" description="Gly residues" evidence="1">
    <location>
        <begin position="88"/>
        <end position="105"/>
    </location>
</feature>
<evidence type="ECO:0000256" key="2">
    <source>
        <dbReference type="SAM" id="SignalP"/>
    </source>
</evidence>
<keyword evidence="2" id="KW-0732">Signal</keyword>
<name>A0AAQ4DXI5_AMBAM</name>
<evidence type="ECO:0000313" key="3">
    <source>
        <dbReference type="EMBL" id="KAK8767175.1"/>
    </source>
</evidence>
<evidence type="ECO:0000313" key="4">
    <source>
        <dbReference type="Proteomes" id="UP001321473"/>
    </source>
</evidence>
<gene>
    <name evidence="3" type="ORF">V5799_006051</name>
</gene>
<evidence type="ECO:0000256" key="1">
    <source>
        <dbReference type="SAM" id="MobiDB-lite"/>
    </source>
</evidence>
<feature type="region of interest" description="Disordered" evidence="1">
    <location>
        <begin position="25"/>
        <end position="125"/>
    </location>
</feature>
<keyword evidence="4" id="KW-1185">Reference proteome</keyword>
<feature type="compositionally biased region" description="Gly residues" evidence="1">
    <location>
        <begin position="47"/>
        <end position="69"/>
    </location>
</feature>
<accession>A0AAQ4DXI5</accession>